<dbReference type="Pfam" id="PF13242">
    <property type="entry name" value="Hydrolase_like"/>
    <property type="match status" value="1"/>
</dbReference>
<dbReference type="Gene3D" id="3.40.50.1000">
    <property type="entry name" value="HAD superfamily/HAD-like"/>
    <property type="match status" value="1"/>
</dbReference>
<dbReference type="EMBL" id="UINC01108937">
    <property type="protein sequence ID" value="SVC75418.1"/>
    <property type="molecule type" value="Genomic_DNA"/>
</dbReference>
<sequence>MVGDKTADLQCGWNAGVKKSILVRTGYGADLERDEPDTVTKAAIMDDIAAAADWILNNA</sequence>
<accession>A0A382PS09</accession>
<reference evidence="1" key="1">
    <citation type="submission" date="2018-05" db="EMBL/GenBank/DDBJ databases">
        <authorList>
            <person name="Lanie J.A."/>
            <person name="Ng W.-L."/>
            <person name="Kazmierczak K.M."/>
            <person name="Andrzejewski T.M."/>
            <person name="Davidsen T.M."/>
            <person name="Wayne K.J."/>
            <person name="Tettelin H."/>
            <person name="Glass J.I."/>
            <person name="Rusch D."/>
            <person name="Podicherti R."/>
            <person name="Tsui H.-C.T."/>
            <person name="Winkler M.E."/>
        </authorList>
    </citation>
    <scope>NUCLEOTIDE SEQUENCE</scope>
</reference>
<organism evidence="1">
    <name type="scientific">marine metagenome</name>
    <dbReference type="NCBI Taxonomy" id="408172"/>
    <lineage>
        <taxon>unclassified sequences</taxon>
        <taxon>metagenomes</taxon>
        <taxon>ecological metagenomes</taxon>
    </lineage>
</organism>
<dbReference type="AlphaFoldDB" id="A0A382PS09"/>
<gene>
    <name evidence="1" type="ORF">METZ01_LOCUS328272</name>
</gene>
<evidence type="ECO:0000313" key="1">
    <source>
        <dbReference type="EMBL" id="SVC75418.1"/>
    </source>
</evidence>
<proteinExistence type="predicted"/>
<dbReference type="SUPFAM" id="SSF56784">
    <property type="entry name" value="HAD-like"/>
    <property type="match status" value="1"/>
</dbReference>
<protein>
    <recommendedName>
        <fullName evidence="2">D,D-heptose 1,7-bisphosphate phosphatase</fullName>
    </recommendedName>
</protein>
<evidence type="ECO:0008006" key="2">
    <source>
        <dbReference type="Google" id="ProtNLM"/>
    </source>
</evidence>
<dbReference type="InterPro" id="IPR023214">
    <property type="entry name" value="HAD_sf"/>
</dbReference>
<name>A0A382PS09_9ZZZZ</name>
<dbReference type="InterPro" id="IPR036412">
    <property type="entry name" value="HAD-like_sf"/>
</dbReference>